<dbReference type="InterPro" id="IPR043128">
    <property type="entry name" value="Rev_trsase/Diguanyl_cyclase"/>
</dbReference>
<dbReference type="InterPro" id="IPR036397">
    <property type="entry name" value="RNaseH_sf"/>
</dbReference>
<organism evidence="3 4">
    <name type="scientific">Paragonimus westermani</name>
    <dbReference type="NCBI Taxonomy" id="34504"/>
    <lineage>
        <taxon>Eukaryota</taxon>
        <taxon>Metazoa</taxon>
        <taxon>Spiralia</taxon>
        <taxon>Lophotrochozoa</taxon>
        <taxon>Platyhelminthes</taxon>
        <taxon>Trematoda</taxon>
        <taxon>Digenea</taxon>
        <taxon>Plagiorchiida</taxon>
        <taxon>Troglotremata</taxon>
        <taxon>Troglotrematidae</taxon>
        <taxon>Paragonimus</taxon>
    </lineage>
</organism>
<name>A0A5J4N3N2_9TREM</name>
<dbReference type="Pfam" id="PF00078">
    <property type="entry name" value="RVT_1"/>
    <property type="match status" value="1"/>
</dbReference>
<dbReference type="PROSITE" id="PS50994">
    <property type="entry name" value="INTEGRASE"/>
    <property type="match status" value="1"/>
</dbReference>
<dbReference type="Pfam" id="PF00665">
    <property type="entry name" value="rve"/>
    <property type="match status" value="1"/>
</dbReference>
<dbReference type="Gene3D" id="3.30.420.10">
    <property type="entry name" value="Ribonuclease H-like superfamily/Ribonuclease H"/>
    <property type="match status" value="1"/>
</dbReference>
<dbReference type="EMBL" id="QNGE01013885">
    <property type="protein sequence ID" value="KAA3670143.1"/>
    <property type="molecule type" value="Genomic_DNA"/>
</dbReference>
<dbReference type="InterPro" id="IPR043502">
    <property type="entry name" value="DNA/RNA_pol_sf"/>
</dbReference>
<dbReference type="Pfam" id="PF23309">
    <property type="entry name" value="DUF7083"/>
    <property type="match status" value="1"/>
</dbReference>
<protein>
    <recommendedName>
        <fullName evidence="5">Integrase catalytic domain-containing protein</fullName>
    </recommendedName>
</protein>
<evidence type="ECO:0000259" key="1">
    <source>
        <dbReference type="PROSITE" id="PS50878"/>
    </source>
</evidence>
<dbReference type="InterPro" id="IPR001584">
    <property type="entry name" value="Integrase_cat-core"/>
</dbReference>
<dbReference type="InterPro" id="IPR055510">
    <property type="entry name" value="DUF7083"/>
</dbReference>
<evidence type="ECO:0008006" key="5">
    <source>
        <dbReference type="Google" id="ProtNLM"/>
    </source>
</evidence>
<accession>A0A5J4N3N2</accession>
<gene>
    <name evidence="3" type="ORF">DEA37_0006920</name>
</gene>
<proteinExistence type="predicted"/>
<dbReference type="Proteomes" id="UP000324629">
    <property type="component" value="Unassembled WGS sequence"/>
</dbReference>
<dbReference type="CDD" id="cd01647">
    <property type="entry name" value="RT_LTR"/>
    <property type="match status" value="1"/>
</dbReference>
<evidence type="ECO:0000313" key="3">
    <source>
        <dbReference type="EMBL" id="KAA3670143.1"/>
    </source>
</evidence>
<keyword evidence="4" id="KW-1185">Reference proteome</keyword>
<dbReference type="GO" id="GO:0015074">
    <property type="term" value="P:DNA integration"/>
    <property type="evidence" value="ECO:0007669"/>
    <property type="project" value="InterPro"/>
</dbReference>
<feature type="domain" description="Reverse transcriptase" evidence="1">
    <location>
        <begin position="107"/>
        <end position="294"/>
    </location>
</feature>
<dbReference type="PROSITE" id="PS50878">
    <property type="entry name" value="RT_POL"/>
    <property type="match status" value="1"/>
</dbReference>
<dbReference type="Gene3D" id="3.10.10.10">
    <property type="entry name" value="HIV Type 1 Reverse Transcriptase, subunit A, domain 1"/>
    <property type="match status" value="1"/>
</dbReference>
<feature type="domain" description="Integrase catalytic" evidence="2">
    <location>
        <begin position="303"/>
        <end position="381"/>
    </location>
</feature>
<dbReference type="Gene3D" id="3.30.70.270">
    <property type="match status" value="1"/>
</dbReference>
<dbReference type="SUPFAM" id="SSF56672">
    <property type="entry name" value="DNA/RNA polymerases"/>
    <property type="match status" value="1"/>
</dbReference>
<dbReference type="SUPFAM" id="SSF53098">
    <property type="entry name" value="Ribonuclease H-like"/>
    <property type="match status" value="1"/>
</dbReference>
<dbReference type="InterPro" id="IPR012337">
    <property type="entry name" value="RNaseH-like_sf"/>
</dbReference>
<dbReference type="InterPro" id="IPR050951">
    <property type="entry name" value="Retrovirus_Pol_polyprotein"/>
</dbReference>
<dbReference type="AlphaFoldDB" id="A0A5J4N3N2"/>
<comment type="caution">
    <text evidence="3">The sequence shown here is derived from an EMBL/GenBank/DDBJ whole genome shotgun (WGS) entry which is preliminary data.</text>
</comment>
<dbReference type="PANTHER" id="PTHR37984:SF5">
    <property type="entry name" value="PROTEIN NYNRIN-LIKE"/>
    <property type="match status" value="1"/>
</dbReference>
<dbReference type="PANTHER" id="PTHR37984">
    <property type="entry name" value="PROTEIN CBG26694"/>
    <property type="match status" value="1"/>
</dbReference>
<evidence type="ECO:0000259" key="2">
    <source>
        <dbReference type="PROSITE" id="PS50994"/>
    </source>
</evidence>
<dbReference type="InterPro" id="IPR000477">
    <property type="entry name" value="RT_dom"/>
</dbReference>
<dbReference type="GO" id="GO:0003676">
    <property type="term" value="F:nucleic acid binding"/>
    <property type="evidence" value="ECO:0007669"/>
    <property type="project" value="InterPro"/>
</dbReference>
<sequence length="516" mass="58497">MMQRHQQALLEQQQTNTTMFESLTAQLTALTTSRTTATLEPKLKETLAISIHEFNYDPDNGVTFSSWYQRYEDIFLVDAAALDEFAKCPVPYSTTAALEAELDRLEAIGVLSKVNYSSWAAPVVTVKKANGSIRLWGDFSTGLNKALQTHQYPLPVPEDLFTRLNGGKIFCKIDFSDAYLQVEVDDSCKDLPTINTHRGLYRYNRLPFGVKCAAAIFQQIMDTMLSGLAFAVSYMDDIIFVSPSRDEHKTHSEQVFNRIHEYEFPLQKQKWIDSDIESTVKSCEQCARAAKVPVKAELHSWPLPDGPWKRVHADFAGPLNDQYFLILVDAFSKCPDVVPLRTTSTTTTISCLSCIFVQLDFPETLVTDNGTQFTSTQFSQFSSAAVPNEVSPAEVFLGRRMRTALDAMLPVKRAGQRNIKMERQFNQHHRAKARELHTGHPVFVLKYHGHGCNWVSGTVTQRRGHVLHELTVHSKKETHRITHIRQRDLNICDKPEDISELPLDILLDTFELPTQD</sequence>
<evidence type="ECO:0000313" key="4">
    <source>
        <dbReference type="Proteomes" id="UP000324629"/>
    </source>
</evidence>
<reference evidence="3 4" key="1">
    <citation type="journal article" date="2019" name="Gigascience">
        <title>Whole-genome sequence of the oriental lung fluke Paragonimus westermani.</title>
        <authorList>
            <person name="Oey H."/>
            <person name="Zakrzewski M."/>
            <person name="Narain K."/>
            <person name="Devi K.R."/>
            <person name="Agatsuma T."/>
            <person name="Nawaratna S."/>
            <person name="Gobert G.N."/>
            <person name="Jones M.K."/>
            <person name="Ragan M.A."/>
            <person name="McManus D.P."/>
            <person name="Krause L."/>
        </authorList>
    </citation>
    <scope>NUCLEOTIDE SEQUENCE [LARGE SCALE GENOMIC DNA]</scope>
    <source>
        <strain evidence="3 4">IND2009</strain>
    </source>
</reference>